<keyword evidence="2" id="KW-1185">Reference proteome</keyword>
<sequence>MTTMFVVVKQQIVGTPADYEVVYDCNGIEHQDRAEAIRLGVEALDHDDFSIATVVGGRLVAFGFGMDDFGPDEDGAPHGGHDLDEIARQIGLATHEVSR</sequence>
<protein>
    <submittedName>
        <fullName evidence="1">Uncharacterized protein</fullName>
    </submittedName>
</protein>
<name>A0ABY5W911_9ACTN</name>
<dbReference type="EMBL" id="CP073720">
    <property type="protein sequence ID" value="UWP85806.1"/>
    <property type="molecule type" value="Genomic_DNA"/>
</dbReference>
<gene>
    <name evidence="1" type="ORF">Dfulv_16800</name>
</gene>
<reference evidence="1" key="1">
    <citation type="submission" date="2021-04" db="EMBL/GenBank/DDBJ databases">
        <authorList>
            <person name="Hartkoorn R.C."/>
            <person name="Beaudoing E."/>
            <person name="Hot D."/>
        </authorList>
    </citation>
    <scope>NUCLEOTIDE SEQUENCE</scope>
    <source>
        <strain evidence="1">NRRL B-16292</strain>
    </source>
</reference>
<proteinExistence type="predicted"/>
<dbReference type="RefSeq" id="WP_259864087.1">
    <property type="nucleotide sequence ID" value="NZ_BAAAST010000073.1"/>
</dbReference>
<evidence type="ECO:0000313" key="1">
    <source>
        <dbReference type="EMBL" id="UWP85806.1"/>
    </source>
</evidence>
<reference evidence="1" key="2">
    <citation type="submission" date="2022-09" db="EMBL/GenBank/DDBJ databases">
        <title>Biosynthetic gene clusters of Dactylosporangioum fulvum.</title>
        <authorList>
            <person name="Caradec T."/>
        </authorList>
    </citation>
    <scope>NUCLEOTIDE SEQUENCE</scope>
    <source>
        <strain evidence="1">NRRL B-16292</strain>
    </source>
</reference>
<evidence type="ECO:0000313" key="2">
    <source>
        <dbReference type="Proteomes" id="UP001059617"/>
    </source>
</evidence>
<accession>A0ABY5W911</accession>
<dbReference type="Proteomes" id="UP001059617">
    <property type="component" value="Chromosome"/>
</dbReference>
<organism evidence="1 2">
    <name type="scientific">Dactylosporangium fulvum</name>
    <dbReference type="NCBI Taxonomy" id="53359"/>
    <lineage>
        <taxon>Bacteria</taxon>
        <taxon>Bacillati</taxon>
        <taxon>Actinomycetota</taxon>
        <taxon>Actinomycetes</taxon>
        <taxon>Micromonosporales</taxon>
        <taxon>Micromonosporaceae</taxon>
        <taxon>Dactylosporangium</taxon>
    </lineage>
</organism>